<dbReference type="eggNOG" id="COG2267">
    <property type="taxonomic scope" value="Bacteria"/>
</dbReference>
<accession>K2QGT7</accession>
<reference evidence="4 5" key="1">
    <citation type="journal article" date="2012" name="J. Bacteriol.">
        <title>Genome Sequence of Galbibacter marinum Type Strain ck-I2-15.</title>
        <authorList>
            <person name="Lai Q."/>
            <person name="Li C."/>
            <person name="Shao Z."/>
        </authorList>
    </citation>
    <scope>NUCLEOTIDE SEQUENCE [LARGE SCALE GENOMIC DNA]</scope>
    <source>
        <strain evidence="5">ck-I2-15</strain>
    </source>
</reference>
<dbReference type="PANTHER" id="PTHR43798:SF33">
    <property type="entry name" value="HYDROLASE, PUTATIVE (AFU_ORTHOLOGUE AFUA_2G14860)-RELATED"/>
    <property type="match status" value="1"/>
</dbReference>
<dbReference type="Gene3D" id="3.40.50.1820">
    <property type="entry name" value="alpha/beta hydrolase"/>
    <property type="match status" value="1"/>
</dbReference>
<dbReference type="InterPro" id="IPR000073">
    <property type="entry name" value="AB_hydrolase_1"/>
</dbReference>
<evidence type="ECO:0000313" key="5">
    <source>
        <dbReference type="Proteomes" id="UP000007364"/>
    </source>
</evidence>
<dbReference type="InterPro" id="IPR050266">
    <property type="entry name" value="AB_hydrolase_sf"/>
</dbReference>
<dbReference type="GO" id="GO:0016020">
    <property type="term" value="C:membrane"/>
    <property type="evidence" value="ECO:0007669"/>
    <property type="project" value="TreeGrafter"/>
</dbReference>
<dbReference type="InterPro" id="IPR002410">
    <property type="entry name" value="Peptidase_S33"/>
</dbReference>
<evidence type="ECO:0000259" key="3">
    <source>
        <dbReference type="Pfam" id="PF00561"/>
    </source>
</evidence>
<keyword evidence="2 4" id="KW-0378">Hydrolase</keyword>
<dbReference type="InterPro" id="IPR029058">
    <property type="entry name" value="AB_hydrolase_fold"/>
</dbReference>
<dbReference type="PANTHER" id="PTHR43798">
    <property type="entry name" value="MONOACYLGLYCEROL LIPASE"/>
    <property type="match status" value="1"/>
</dbReference>
<dbReference type="PRINTS" id="PR00793">
    <property type="entry name" value="PROAMNOPTASE"/>
</dbReference>
<evidence type="ECO:0000256" key="2">
    <source>
        <dbReference type="ARBA" id="ARBA00022801"/>
    </source>
</evidence>
<organism evidence="4 5">
    <name type="scientific">Galbibacter marinus</name>
    <dbReference type="NCBI Taxonomy" id="555500"/>
    <lineage>
        <taxon>Bacteria</taxon>
        <taxon>Pseudomonadati</taxon>
        <taxon>Bacteroidota</taxon>
        <taxon>Flavobacteriia</taxon>
        <taxon>Flavobacteriales</taxon>
        <taxon>Flavobacteriaceae</taxon>
        <taxon>Galbibacter</taxon>
    </lineage>
</organism>
<evidence type="ECO:0000256" key="1">
    <source>
        <dbReference type="ARBA" id="ARBA00010088"/>
    </source>
</evidence>
<dbReference type="SUPFAM" id="SSF53474">
    <property type="entry name" value="alpha/beta-Hydrolases"/>
    <property type="match status" value="1"/>
</dbReference>
<protein>
    <submittedName>
        <fullName evidence="4">Alpha/beta hydrolase fold protein</fullName>
    </submittedName>
</protein>
<dbReference type="GO" id="GO:0006508">
    <property type="term" value="P:proteolysis"/>
    <property type="evidence" value="ECO:0007669"/>
    <property type="project" value="InterPro"/>
</dbReference>
<keyword evidence="5" id="KW-1185">Reference proteome</keyword>
<gene>
    <name evidence="4" type="ORF">I215_15115</name>
</gene>
<dbReference type="EMBL" id="AMSG01000040">
    <property type="protein sequence ID" value="EKF53927.1"/>
    <property type="molecule type" value="Genomic_DNA"/>
</dbReference>
<dbReference type="STRING" id="555500.I215_15115"/>
<feature type="domain" description="AB hydrolase-1" evidence="3">
    <location>
        <begin position="41"/>
        <end position="329"/>
    </location>
</feature>
<evidence type="ECO:0000313" key="4">
    <source>
        <dbReference type="EMBL" id="EKF53927.1"/>
    </source>
</evidence>
<dbReference type="Proteomes" id="UP000007364">
    <property type="component" value="Unassembled WGS sequence"/>
</dbReference>
<dbReference type="GO" id="GO:0008233">
    <property type="term" value="F:peptidase activity"/>
    <property type="evidence" value="ECO:0007669"/>
    <property type="project" value="InterPro"/>
</dbReference>
<dbReference type="Pfam" id="PF00561">
    <property type="entry name" value="Abhydrolase_1"/>
    <property type="match status" value="1"/>
</dbReference>
<dbReference type="AlphaFoldDB" id="K2QGT7"/>
<comment type="caution">
    <text evidence="4">The sequence shown here is derived from an EMBL/GenBank/DDBJ whole genome shotgun (WGS) entry which is preliminary data.</text>
</comment>
<comment type="similarity">
    <text evidence="1">Belongs to the peptidase S33 family.</text>
</comment>
<proteinExistence type="inferred from homology"/>
<sequence>MLAVVFLHTSCQNDRQIDTDFFIPIKDSKLYVRLAGNADGPLIINLHGGPGGFSGFARETYKEFLEGEYLIAYLDQRGSGKSEIAKDSTMLNMQQFVTDLDVVVDSLKNRYGSKDINLLGSSWGGTLGLLYMIDHQEKINSFACISGKADGMYPILALIEKERVLAEEFLRKAKDSSSKARYTAILDKLIEIEQSGFNEFFNDMNLLKHAYPKELGFNAYWANKDAHKKAIELGKDTAYYKRAGYSMELFDSAMAKFEYVNRVFRNTYAYNHLNIIDDISVIEKPVLVLQGEFDYAIGVNQGRMIYDALTGVPTDNKVLRIVPNAAHNLNLGATREYTEAIKSFFDKHNN</sequence>
<name>K2QGT7_9FLAO</name>